<reference evidence="11" key="1">
    <citation type="journal article" date="2020" name="Nat. Commun.">
        <title>Genome assembly of wild tea tree DASZ reveals pedigree and selection history of tea varieties.</title>
        <authorList>
            <person name="Zhang W."/>
            <person name="Zhang Y."/>
            <person name="Qiu H."/>
            <person name="Guo Y."/>
            <person name="Wan H."/>
            <person name="Zhang X."/>
            <person name="Scossa F."/>
            <person name="Alseekh S."/>
            <person name="Zhang Q."/>
            <person name="Wang P."/>
            <person name="Xu L."/>
            <person name="Schmidt M.H."/>
            <person name="Jia X."/>
            <person name="Li D."/>
            <person name="Zhu A."/>
            <person name="Guo F."/>
            <person name="Chen W."/>
            <person name="Ni D."/>
            <person name="Usadel B."/>
            <person name="Fernie A.R."/>
            <person name="Wen W."/>
        </authorList>
    </citation>
    <scope>NUCLEOTIDE SEQUENCE [LARGE SCALE GENOMIC DNA]</scope>
    <source>
        <strain evidence="11">cv. G240</strain>
    </source>
</reference>
<evidence type="ECO:0000256" key="5">
    <source>
        <dbReference type="ARBA" id="ARBA00023316"/>
    </source>
</evidence>
<comment type="catalytic activity">
    <reaction evidence="6 8">
        <text>[(1-&gt;4)-alpha-D-galacturonosyl methyl ester](n) + n H2O = [(1-&gt;4)-alpha-D-galacturonosyl](n) + n methanol + n H(+)</text>
        <dbReference type="Rhea" id="RHEA:22380"/>
        <dbReference type="Rhea" id="RHEA-COMP:14570"/>
        <dbReference type="Rhea" id="RHEA-COMP:14573"/>
        <dbReference type="ChEBI" id="CHEBI:15377"/>
        <dbReference type="ChEBI" id="CHEBI:15378"/>
        <dbReference type="ChEBI" id="CHEBI:17790"/>
        <dbReference type="ChEBI" id="CHEBI:140522"/>
        <dbReference type="ChEBI" id="CHEBI:140523"/>
        <dbReference type="EC" id="3.1.1.11"/>
    </reaction>
</comment>
<dbReference type="SUPFAM" id="SSF51126">
    <property type="entry name" value="Pectin lyase-like"/>
    <property type="match status" value="1"/>
</dbReference>
<reference evidence="10 11" key="2">
    <citation type="submission" date="2020-07" db="EMBL/GenBank/DDBJ databases">
        <title>Genome assembly of wild tea tree DASZ reveals pedigree and selection history of tea varieties.</title>
        <authorList>
            <person name="Zhang W."/>
        </authorList>
    </citation>
    <scope>NUCLEOTIDE SEQUENCE [LARGE SCALE GENOMIC DNA]</scope>
    <source>
        <strain evidence="11">cv. G240</strain>
        <tissue evidence="10">Leaf</tissue>
    </source>
</reference>
<evidence type="ECO:0000313" key="11">
    <source>
        <dbReference type="Proteomes" id="UP000593564"/>
    </source>
</evidence>
<dbReference type="PANTHER" id="PTHR31707">
    <property type="entry name" value="PECTINESTERASE"/>
    <property type="match status" value="1"/>
</dbReference>
<accession>A0A7J7HB08</accession>
<dbReference type="AlphaFoldDB" id="A0A7J7HB08"/>
<evidence type="ECO:0000313" key="10">
    <source>
        <dbReference type="EMBL" id="KAF5949441.1"/>
    </source>
</evidence>
<dbReference type="PROSITE" id="PS00503">
    <property type="entry name" value="PECTINESTERASE_2"/>
    <property type="match status" value="1"/>
</dbReference>
<comment type="pathway">
    <text evidence="1 8">Glycan metabolism; pectin degradation; 2-dehydro-3-deoxy-D-gluconate from pectin: step 1/5.</text>
</comment>
<feature type="active site" evidence="7">
    <location>
        <position position="57"/>
    </location>
</feature>
<evidence type="ECO:0000256" key="1">
    <source>
        <dbReference type="ARBA" id="ARBA00005184"/>
    </source>
</evidence>
<dbReference type="Pfam" id="PF01095">
    <property type="entry name" value="Pectinesterase"/>
    <property type="match status" value="1"/>
</dbReference>
<gene>
    <name evidence="10" type="ORF">HYC85_011434</name>
</gene>
<organism evidence="10 11">
    <name type="scientific">Camellia sinensis</name>
    <name type="common">Tea plant</name>
    <name type="synonym">Thea sinensis</name>
    <dbReference type="NCBI Taxonomy" id="4442"/>
    <lineage>
        <taxon>Eukaryota</taxon>
        <taxon>Viridiplantae</taxon>
        <taxon>Streptophyta</taxon>
        <taxon>Embryophyta</taxon>
        <taxon>Tracheophyta</taxon>
        <taxon>Spermatophyta</taxon>
        <taxon>Magnoliopsida</taxon>
        <taxon>eudicotyledons</taxon>
        <taxon>Gunneridae</taxon>
        <taxon>Pentapetalae</taxon>
        <taxon>asterids</taxon>
        <taxon>Ericales</taxon>
        <taxon>Theaceae</taxon>
        <taxon>Camellia</taxon>
    </lineage>
</organism>
<evidence type="ECO:0000259" key="9">
    <source>
        <dbReference type="Pfam" id="PF01095"/>
    </source>
</evidence>
<dbReference type="EMBL" id="JACBKZ010000005">
    <property type="protein sequence ID" value="KAF5949441.1"/>
    <property type="molecule type" value="Genomic_DNA"/>
</dbReference>
<dbReference type="InterPro" id="IPR011050">
    <property type="entry name" value="Pectin_lyase_fold/virulence"/>
</dbReference>
<sequence length="334" mass="37732">MTFENTARPQKHQAVAFRSDSDLSVLFRCAIRGYQDTLYAHSLRQFYRECQITGTVDFIFGDGTVVFQNCRILARLGLPDQKNTITAQGRKDPSESSGFSIQFSNISAEPDLLASLNSTYTYLGRPWKLYSRTVIMQSYMSNAIRQEGWIEWNGNFALDTLFYGEFMNNGPGAGLGSRVKWPGFQTMNDSAQAYNFSVGQFILGNDWLPSIQNGNLAHFWEAKWVPSTNDFKIASHKPPHCTVQTVAEVIDPNRKIWKRELLKEWLSPEDLEAVLAIPIAAVNRDDLLIWHHNPSGVYFVTSGYALAKQICHNSNGSNKPSRSLTLGTDFWNPI</sequence>
<keyword evidence="4 8" id="KW-0063">Aspartyl esterase</keyword>
<evidence type="ECO:0000256" key="3">
    <source>
        <dbReference type="ARBA" id="ARBA00022801"/>
    </source>
</evidence>
<evidence type="ECO:0000256" key="2">
    <source>
        <dbReference type="ARBA" id="ARBA00013229"/>
    </source>
</evidence>
<dbReference type="UniPathway" id="UPA00545">
    <property type="reaction ID" value="UER00823"/>
</dbReference>
<keyword evidence="3 8" id="KW-0378">Hydrolase</keyword>
<dbReference type="GO" id="GO:0030599">
    <property type="term" value="F:pectinesterase activity"/>
    <property type="evidence" value="ECO:0007669"/>
    <property type="project" value="UniProtKB-UniRule"/>
</dbReference>
<feature type="domain" description="Pectinesterase catalytic" evidence="9">
    <location>
        <begin position="1"/>
        <end position="205"/>
    </location>
</feature>
<comment type="caution">
    <text evidence="10">The sequence shown here is derived from an EMBL/GenBank/DDBJ whole genome shotgun (WGS) entry which is preliminary data.</text>
</comment>
<keyword evidence="11" id="KW-1185">Reference proteome</keyword>
<evidence type="ECO:0000256" key="4">
    <source>
        <dbReference type="ARBA" id="ARBA00023085"/>
    </source>
</evidence>
<dbReference type="InterPro" id="IPR000070">
    <property type="entry name" value="Pectinesterase_cat"/>
</dbReference>
<dbReference type="Gene3D" id="2.160.20.10">
    <property type="entry name" value="Single-stranded right-handed beta-helix, Pectin lyase-like"/>
    <property type="match status" value="1"/>
</dbReference>
<protein>
    <recommendedName>
        <fullName evidence="2 8">Pectinesterase</fullName>
        <ecNumber evidence="2 8">3.1.1.11</ecNumber>
    </recommendedName>
</protein>
<evidence type="ECO:0000256" key="6">
    <source>
        <dbReference type="ARBA" id="ARBA00047928"/>
    </source>
</evidence>
<dbReference type="GO" id="GO:0042545">
    <property type="term" value="P:cell wall modification"/>
    <property type="evidence" value="ECO:0007669"/>
    <property type="project" value="UniProtKB-UniRule"/>
</dbReference>
<dbReference type="EC" id="3.1.1.11" evidence="2 8"/>
<name>A0A7J7HB08_CAMSI</name>
<keyword evidence="5" id="KW-0961">Cell wall biogenesis/degradation</keyword>
<evidence type="ECO:0000256" key="7">
    <source>
        <dbReference type="PROSITE-ProRule" id="PRU10040"/>
    </source>
</evidence>
<dbReference type="Proteomes" id="UP000593564">
    <property type="component" value="Unassembled WGS sequence"/>
</dbReference>
<dbReference type="InterPro" id="IPR033131">
    <property type="entry name" value="Pectinesterase_Asp_AS"/>
</dbReference>
<dbReference type="GO" id="GO:0045490">
    <property type="term" value="P:pectin catabolic process"/>
    <property type="evidence" value="ECO:0007669"/>
    <property type="project" value="UniProtKB-UniRule"/>
</dbReference>
<dbReference type="InterPro" id="IPR012334">
    <property type="entry name" value="Pectin_lyas_fold"/>
</dbReference>
<proteinExistence type="predicted"/>
<evidence type="ECO:0000256" key="8">
    <source>
        <dbReference type="RuleBase" id="RU000589"/>
    </source>
</evidence>